<reference evidence="4 5" key="1">
    <citation type="submission" date="2020-10" db="EMBL/GenBank/DDBJ databases">
        <title>The Coptis chinensis genome and diversification of protoberbering-type alkaloids.</title>
        <authorList>
            <person name="Wang B."/>
            <person name="Shu S."/>
            <person name="Song C."/>
            <person name="Liu Y."/>
        </authorList>
    </citation>
    <scope>NUCLEOTIDE SEQUENCE [LARGE SCALE GENOMIC DNA]</scope>
    <source>
        <strain evidence="4">HL-2020</strain>
        <tissue evidence="4">Leaf</tissue>
    </source>
</reference>
<feature type="region of interest" description="Disordered" evidence="1">
    <location>
        <begin position="31"/>
        <end position="58"/>
    </location>
</feature>
<evidence type="ECO:0000256" key="1">
    <source>
        <dbReference type="SAM" id="MobiDB-lite"/>
    </source>
</evidence>
<feature type="domain" description="Brf1 TBP-binding" evidence="3">
    <location>
        <begin position="59"/>
        <end position="95"/>
    </location>
</feature>
<name>A0A835I761_9MAGN</name>
<feature type="chain" id="PRO_5033008137" description="Brf1 TBP-binding domain-containing protein" evidence="2">
    <location>
        <begin position="23"/>
        <end position="121"/>
    </location>
</feature>
<keyword evidence="2" id="KW-0732">Signal</keyword>
<dbReference type="EMBL" id="JADFTS010000004">
    <property type="protein sequence ID" value="KAF9611834.1"/>
    <property type="molecule type" value="Genomic_DNA"/>
</dbReference>
<evidence type="ECO:0000259" key="3">
    <source>
        <dbReference type="Pfam" id="PF07741"/>
    </source>
</evidence>
<dbReference type="Gene3D" id="1.20.5.650">
    <property type="entry name" value="Single helix bin"/>
    <property type="match status" value="1"/>
</dbReference>
<keyword evidence="5" id="KW-1185">Reference proteome</keyword>
<dbReference type="InterPro" id="IPR011665">
    <property type="entry name" value="BRF1_TBP-bd_dom"/>
</dbReference>
<evidence type="ECO:0000313" key="5">
    <source>
        <dbReference type="Proteomes" id="UP000631114"/>
    </source>
</evidence>
<protein>
    <recommendedName>
        <fullName evidence="3">Brf1 TBP-binding domain-containing protein</fullName>
    </recommendedName>
</protein>
<dbReference type="Proteomes" id="UP000631114">
    <property type="component" value="Unassembled WGS sequence"/>
</dbReference>
<sequence length="121" mass="13644">MVMFQVLLMNTILLRMVFVVKQLDFGHEDIDNTGDESESFSDIDDVESGGWDVSDPSPSGYLYDEEEKRLKTKIWESLNWEYLEEEAAKEAEAKFGNWSEGSINAKQLAAATEAALANSKK</sequence>
<feature type="compositionally biased region" description="Acidic residues" evidence="1">
    <location>
        <begin position="31"/>
        <end position="47"/>
    </location>
</feature>
<dbReference type="OrthoDB" id="511529at2759"/>
<gene>
    <name evidence="4" type="ORF">IFM89_035819</name>
</gene>
<evidence type="ECO:0000256" key="2">
    <source>
        <dbReference type="SAM" id="SignalP"/>
    </source>
</evidence>
<proteinExistence type="predicted"/>
<organism evidence="4 5">
    <name type="scientific">Coptis chinensis</name>
    <dbReference type="NCBI Taxonomy" id="261450"/>
    <lineage>
        <taxon>Eukaryota</taxon>
        <taxon>Viridiplantae</taxon>
        <taxon>Streptophyta</taxon>
        <taxon>Embryophyta</taxon>
        <taxon>Tracheophyta</taxon>
        <taxon>Spermatophyta</taxon>
        <taxon>Magnoliopsida</taxon>
        <taxon>Ranunculales</taxon>
        <taxon>Ranunculaceae</taxon>
        <taxon>Coptidoideae</taxon>
        <taxon>Coptis</taxon>
    </lineage>
</organism>
<feature type="signal peptide" evidence="2">
    <location>
        <begin position="1"/>
        <end position="22"/>
    </location>
</feature>
<comment type="caution">
    <text evidence="4">The sequence shown here is derived from an EMBL/GenBank/DDBJ whole genome shotgun (WGS) entry which is preliminary data.</text>
</comment>
<dbReference type="Pfam" id="PF07741">
    <property type="entry name" value="BRF1"/>
    <property type="match status" value="1"/>
</dbReference>
<evidence type="ECO:0000313" key="4">
    <source>
        <dbReference type="EMBL" id="KAF9611834.1"/>
    </source>
</evidence>
<dbReference type="AlphaFoldDB" id="A0A835I761"/>
<accession>A0A835I761</accession>